<keyword evidence="2" id="KW-0433">Leucine-rich repeat</keyword>
<keyword evidence="3" id="KW-0677">Repeat</keyword>
<dbReference type="InterPro" id="IPR003591">
    <property type="entry name" value="Leu-rich_rpt_typical-subtyp"/>
</dbReference>
<dbReference type="Pfam" id="PF13855">
    <property type="entry name" value="LRR_8"/>
    <property type="match status" value="1"/>
</dbReference>
<protein>
    <recommendedName>
        <fullName evidence="5">Disease resistance R13L4/SHOC-2-like LRR domain-containing protein</fullName>
    </recommendedName>
</protein>
<evidence type="ECO:0000256" key="4">
    <source>
        <dbReference type="ARBA" id="ARBA00023136"/>
    </source>
</evidence>
<gene>
    <name evidence="6" type="ORF">PHYPA_028719</name>
</gene>
<dbReference type="OMA" id="YSINFEY"/>
<dbReference type="EMBL" id="ABEU02000024">
    <property type="protein sequence ID" value="PNR28127.1"/>
    <property type="molecule type" value="Genomic_DNA"/>
</dbReference>
<dbReference type="AlphaFoldDB" id="A0A2K1IFS6"/>
<dbReference type="PRINTS" id="PR00019">
    <property type="entry name" value="LEURICHRPT"/>
</dbReference>
<dbReference type="PANTHER" id="PTHR48065:SF75">
    <property type="entry name" value="LEUCINE-RICH REPEAT-CONTAINING N-TERMINAL PLANT-TYPE DOMAIN-CONTAINING PROTEIN"/>
    <property type="match status" value="1"/>
</dbReference>
<dbReference type="Proteomes" id="UP000006727">
    <property type="component" value="Chromosome 24"/>
</dbReference>
<dbReference type="InterPro" id="IPR032675">
    <property type="entry name" value="LRR_dom_sf"/>
</dbReference>
<keyword evidence="4" id="KW-0472">Membrane</keyword>
<dbReference type="OrthoDB" id="676979at2759"/>
<dbReference type="PaxDb" id="3218-PP1S387_10V6.1"/>
<dbReference type="SUPFAM" id="SSF52058">
    <property type="entry name" value="L domain-like"/>
    <property type="match status" value="1"/>
</dbReference>
<dbReference type="Pfam" id="PF23598">
    <property type="entry name" value="LRR_14"/>
    <property type="match status" value="1"/>
</dbReference>
<dbReference type="Gene3D" id="3.80.10.10">
    <property type="entry name" value="Ribonuclease Inhibitor"/>
    <property type="match status" value="2"/>
</dbReference>
<dbReference type="GO" id="GO:0016020">
    <property type="term" value="C:membrane"/>
    <property type="evidence" value="ECO:0007669"/>
    <property type="project" value="UniProtKB-SubCell"/>
</dbReference>
<feature type="domain" description="Disease resistance R13L4/SHOC-2-like LRR" evidence="5">
    <location>
        <begin position="246"/>
        <end position="377"/>
    </location>
</feature>
<evidence type="ECO:0000256" key="3">
    <source>
        <dbReference type="ARBA" id="ARBA00022737"/>
    </source>
</evidence>
<reference evidence="6 8" key="2">
    <citation type="journal article" date="2018" name="Plant J.">
        <title>The Physcomitrella patens chromosome-scale assembly reveals moss genome structure and evolution.</title>
        <authorList>
            <person name="Lang D."/>
            <person name="Ullrich K.K."/>
            <person name="Murat F."/>
            <person name="Fuchs J."/>
            <person name="Jenkins J."/>
            <person name="Haas F.B."/>
            <person name="Piednoel M."/>
            <person name="Gundlach H."/>
            <person name="Van Bel M."/>
            <person name="Meyberg R."/>
            <person name="Vives C."/>
            <person name="Morata J."/>
            <person name="Symeonidi A."/>
            <person name="Hiss M."/>
            <person name="Muchero W."/>
            <person name="Kamisugi Y."/>
            <person name="Saleh O."/>
            <person name="Blanc G."/>
            <person name="Decker E.L."/>
            <person name="van Gessel N."/>
            <person name="Grimwood J."/>
            <person name="Hayes R.D."/>
            <person name="Graham S.W."/>
            <person name="Gunter L.E."/>
            <person name="McDaniel S.F."/>
            <person name="Hoernstein S.N.W."/>
            <person name="Larsson A."/>
            <person name="Li F.W."/>
            <person name="Perroud P.F."/>
            <person name="Phillips J."/>
            <person name="Ranjan P."/>
            <person name="Rokshar D.S."/>
            <person name="Rothfels C.J."/>
            <person name="Schneider L."/>
            <person name="Shu S."/>
            <person name="Stevenson D.W."/>
            <person name="Thummler F."/>
            <person name="Tillich M."/>
            <person name="Villarreal Aguilar J.C."/>
            <person name="Widiez T."/>
            <person name="Wong G.K."/>
            <person name="Wymore A."/>
            <person name="Zhang Y."/>
            <person name="Zimmer A.D."/>
            <person name="Quatrano R.S."/>
            <person name="Mayer K.F.X."/>
            <person name="Goodstein D."/>
            <person name="Casacuberta J.M."/>
            <person name="Vandepoele K."/>
            <person name="Reski R."/>
            <person name="Cuming A.C."/>
            <person name="Tuskan G.A."/>
            <person name="Maumus F."/>
            <person name="Salse J."/>
            <person name="Schmutz J."/>
            <person name="Rensing S.A."/>
        </authorList>
    </citation>
    <scope>NUCLEOTIDE SEQUENCE [LARGE SCALE GENOMIC DNA]</scope>
    <source>
        <strain evidence="7 8">cv. Gransden 2004</strain>
    </source>
</reference>
<dbReference type="EnsemblPlants" id="Pp3c24_6450V3.1">
    <property type="protein sequence ID" value="PAC:32909368.CDS.1"/>
    <property type="gene ID" value="Pp3c24_6450"/>
</dbReference>
<dbReference type="PANTHER" id="PTHR48065">
    <property type="entry name" value="OS10G0469600 PROTEIN"/>
    <property type="match status" value="1"/>
</dbReference>
<organism evidence="6">
    <name type="scientific">Physcomitrium patens</name>
    <name type="common">Spreading-leaved earth moss</name>
    <name type="synonym">Physcomitrella patens</name>
    <dbReference type="NCBI Taxonomy" id="3218"/>
    <lineage>
        <taxon>Eukaryota</taxon>
        <taxon>Viridiplantae</taxon>
        <taxon>Streptophyta</taxon>
        <taxon>Embryophyta</taxon>
        <taxon>Bryophyta</taxon>
        <taxon>Bryophytina</taxon>
        <taxon>Bryopsida</taxon>
        <taxon>Funariidae</taxon>
        <taxon>Funariales</taxon>
        <taxon>Funariaceae</taxon>
        <taxon>Physcomitrium</taxon>
    </lineage>
</organism>
<keyword evidence="8" id="KW-1185">Reference proteome</keyword>
<dbReference type="InParanoid" id="A0A2K1IFS6"/>
<dbReference type="FunFam" id="3.80.10.10:FF:000095">
    <property type="entry name" value="LRR receptor-like serine/threonine-protein kinase GSO1"/>
    <property type="match status" value="1"/>
</dbReference>
<sequence length="472" mass="51185">MKATAGRKNSSGSSSDLDLMDMRFVRVLALASMLRMVASQATNSVDLQVLHEMMYSINFEYNWDSYYPDPCISGPQGIVCEADPVTNLYYVTQMQFGYISPIANLIPCSWNATIPASIANLTRLDTLSFYNCFSISTVSIPEDISSLGPTLRRLSFSGNPGLTGAIPSGLGKLTGLQRLVLSQNGLQGRIPEELGNLQCLIQLDFSHNNLSGSVPETFGAMNSLVNLDLRYNHLDGTLPPSLTQGLPQLQRLALSHNHLSGSLPDTFTGLNSLTFLDLSHNELTGLLPPSLGHLTNLEDLFLNSNSLVGNIPAPIGMLKSLVRLDLSSCSFGNKIPDSLKNLENLRFLSISNNKLSGPIPASLASLPQIFTLNLDGNQLTGPVPFPASFVKKMGRNMRLGDNPGLCFNSQLVSVKIPDLGLNHCADPPTMPANAPRSPLATLYPNATIRQTSLSLFQWSFWTSTLALLFLEV</sequence>
<comment type="subcellular location">
    <subcellularLocation>
        <location evidence="1">Membrane</location>
        <topology evidence="1">Single-pass membrane protein</topology>
    </subcellularLocation>
</comment>
<dbReference type="Gramene" id="Pp3c24_6450V3.1">
    <property type="protein sequence ID" value="PAC:32909368.CDS.1"/>
    <property type="gene ID" value="Pp3c24_6450"/>
</dbReference>
<evidence type="ECO:0000256" key="2">
    <source>
        <dbReference type="ARBA" id="ARBA00022614"/>
    </source>
</evidence>
<evidence type="ECO:0000259" key="5">
    <source>
        <dbReference type="Pfam" id="PF23598"/>
    </source>
</evidence>
<accession>A0A2K1IFS6</accession>
<proteinExistence type="predicted"/>
<dbReference type="STRING" id="3218.A0A2K1IFS6"/>
<reference evidence="6 8" key="1">
    <citation type="journal article" date="2008" name="Science">
        <title>The Physcomitrella genome reveals evolutionary insights into the conquest of land by plants.</title>
        <authorList>
            <person name="Rensing S."/>
            <person name="Lang D."/>
            <person name="Zimmer A."/>
            <person name="Terry A."/>
            <person name="Salamov A."/>
            <person name="Shapiro H."/>
            <person name="Nishiyama T."/>
            <person name="Perroud P.-F."/>
            <person name="Lindquist E."/>
            <person name="Kamisugi Y."/>
            <person name="Tanahashi T."/>
            <person name="Sakakibara K."/>
            <person name="Fujita T."/>
            <person name="Oishi K."/>
            <person name="Shin-I T."/>
            <person name="Kuroki Y."/>
            <person name="Toyoda A."/>
            <person name="Suzuki Y."/>
            <person name="Hashimoto A."/>
            <person name="Yamaguchi K."/>
            <person name="Sugano A."/>
            <person name="Kohara Y."/>
            <person name="Fujiyama A."/>
            <person name="Anterola A."/>
            <person name="Aoki S."/>
            <person name="Ashton N."/>
            <person name="Barbazuk W.B."/>
            <person name="Barker E."/>
            <person name="Bennetzen J."/>
            <person name="Bezanilla M."/>
            <person name="Blankenship R."/>
            <person name="Cho S.H."/>
            <person name="Dutcher S."/>
            <person name="Estelle M."/>
            <person name="Fawcett J.A."/>
            <person name="Gundlach H."/>
            <person name="Hanada K."/>
            <person name="Heyl A."/>
            <person name="Hicks K.A."/>
            <person name="Hugh J."/>
            <person name="Lohr M."/>
            <person name="Mayer K."/>
            <person name="Melkozernov A."/>
            <person name="Murata T."/>
            <person name="Nelson D."/>
            <person name="Pils B."/>
            <person name="Prigge M."/>
            <person name="Reiss B."/>
            <person name="Renner T."/>
            <person name="Rombauts S."/>
            <person name="Rushton P."/>
            <person name="Sanderfoot A."/>
            <person name="Schween G."/>
            <person name="Shiu S.-H."/>
            <person name="Stueber K."/>
            <person name="Theodoulou F.L."/>
            <person name="Tu H."/>
            <person name="Van de Peer Y."/>
            <person name="Verrier P.J."/>
            <person name="Waters E."/>
            <person name="Wood A."/>
            <person name="Yang L."/>
            <person name="Cove D."/>
            <person name="Cuming A."/>
            <person name="Hasebe M."/>
            <person name="Lucas S."/>
            <person name="Mishler D.B."/>
            <person name="Reski R."/>
            <person name="Grigoriev I."/>
            <person name="Quatrano R.S."/>
            <person name="Boore J.L."/>
        </authorList>
    </citation>
    <scope>NUCLEOTIDE SEQUENCE [LARGE SCALE GENOMIC DNA]</scope>
    <source>
        <strain evidence="7 8">cv. Gransden 2004</strain>
    </source>
</reference>
<dbReference type="PROSITE" id="PS51450">
    <property type="entry name" value="LRR"/>
    <property type="match status" value="1"/>
</dbReference>
<evidence type="ECO:0000313" key="6">
    <source>
        <dbReference type="EMBL" id="PNR28127.1"/>
    </source>
</evidence>
<evidence type="ECO:0000313" key="7">
    <source>
        <dbReference type="EnsemblPlants" id="PAC:32909368.CDS.1"/>
    </source>
</evidence>
<evidence type="ECO:0000313" key="8">
    <source>
        <dbReference type="Proteomes" id="UP000006727"/>
    </source>
</evidence>
<dbReference type="InterPro" id="IPR001611">
    <property type="entry name" value="Leu-rich_rpt"/>
</dbReference>
<evidence type="ECO:0000256" key="1">
    <source>
        <dbReference type="ARBA" id="ARBA00004167"/>
    </source>
</evidence>
<dbReference type="SMART" id="SM00369">
    <property type="entry name" value="LRR_TYP"/>
    <property type="match status" value="7"/>
</dbReference>
<reference evidence="7" key="3">
    <citation type="submission" date="2020-12" db="UniProtKB">
        <authorList>
            <consortium name="EnsemblPlants"/>
        </authorList>
    </citation>
    <scope>IDENTIFICATION</scope>
</reference>
<name>A0A2K1IFS6_PHYPA</name>
<dbReference type="InterPro" id="IPR055414">
    <property type="entry name" value="LRR_R13L4/SHOC2-like"/>
</dbReference>